<dbReference type="Proteomes" id="UP000006681">
    <property type="component" value="Chromosome"/>
</dbReference>
<accession>E1QSG6</accession>
<dbReference type="Pfam" id="PF07849">
    <property type="entry name" value="DUF1641"/>
    <property type="match status" value="1"/>
</dbReference>
<dbReference type="STRING" id="572478.Vdis_1373"/>
<organism evidence="1 2">
    <name type="scientific">Vulcanisaeta distributa (strain DSM 14429 / JCM 11212 / NBRC 100878 / IC-017)</name>
    <dbReference type="NCBI Taxonomy" id="572478"/>
    <lineage>
        <taxon>Archaea</taxon>
        <taxon>Thermoproteota</taxon>
        <taxon>Thermoprotei</taxon>
        <taxon>Thermoproteales</taxon>
        <taxon>Thermoproteaceae</taxon>
        <taxon>Vulcanisaeta</taxon>
    </lineage>
</organism>
<dbReference type="OrthoDB" id="27053at2157"/>
<name>E1QSG6_VULDI</name>
<dbReference type="EMBL" id="CP002100">
    <property type="protein sequence ID" value="ADN50759.1"/>
    <property type="molecule type" value="Genomic_DNA"/>
</dbReference>
<gene>
    <name evidence="1" type="ordered locus">Vdis_1373</name>
</gene>
<protein>
    <recommendedName>
        <fullName evidence="3">DUF1641 domain-containing protein</fullName>
    </recommendedName>
</protein>
<dbReference type="AlphaFoldDB" id="E1QSG6"/>
<dbReference type="eggNOG" id="arCOG02113">
    <property type="taxonomic scope" value="Archaea"/>
</dbReference>
<dbReference type="HOGENOM" id="CLU_1987742_0_0_2"/>
<reference evidence="1 2" key="1">
    <citation type="journal article" date="2010" name="Stand. Genomic Sci.">
        <title>Complete genome sequence of Vulcanisaeta distributa type strain (IC-017).</title>
        <authorList>
            <person name="Mavromatis K."/>
            <person name="Sikorski J."/>
            <person name="Pabst E."/>
            <person name="Teshima H."/>
            <person name="Lapidus A."/>
            <person name="Lucas S."/>
            <person name="Nolan M."/>
            <person name="Glavina Del Rio T."/>
            <person name="Cheng J.F."/>
            <person name="Bruce D."/>
            <person name="Goodwin L."/>
            <person name="Pitluck S."/>
            <person name="Liolios K."/>
            <person name="Ivanova N."/>
            <person name="Mikhailova N."/>
            <person name="Pati A."/>
            <person name="Chen A."/>
            <person name="Palaniappan K."/>
            <person name="Land M."/>
            <person name="Hauser L."/>
            <person name="Chang Y.J."/>
            <person name="Jeffries C.D."/>
            <person name="Rohde M."/>
            <person name="Spring S."/>
            <person name="Goker M."/>
            <person name="Wirth R."/>
            <person name="Woyke T."/>
            <person name="Bristow J."/>
            <person name="Eisen J.A."/>
            <person name="Markowitz V."/>
            <person name="Hugenholtz P."/>
            <person name="Klenk H.P."/>
            <person name="Kyrpides N.C."/>
        </authorList>
    </citation>
    <scope>NUCLEOTIDE SEQUENCE [LARGE SCALE GENOMIC DNA]</scope>
    <source>
        <strain evidence="2">DSM 14429 / JCM 11212 / NBRC 100878 / IC-017</strain>
    </source>
</reference>
<evidence type="ECO:0008006" key="3">
    <source>
        <dbReference type="Google" id="ProtNLM"/>
    </source>
</evidence>
<evidence type="ECO:0000313" key="1">
    <source>
        <dbReference type="EMBL" id="ADN50759.1"/>
    </source>
</evidence>
<dbReference type="GeneID" id="9752305"/>
<proteinExistence type="predicted"/>
<dbReference type="RefSeq" id="WP_013336484.1">
    <property type="nucleotide sequence ID" value="NC_014537.1"/>
</dbReference>
<keyword evidence="2" id="KW-1185">Reference proteome</keyword>
<sequence>MVELSLTVNDLINYVLNVMSSYNKDELRVTIQEAARCILCSLYGVSTNVNHEVKPVDGVLGLIRALNDPDVRLGLGLLIELLRSMGKCLRAAEMIRSLSNGSGDCSLSVPCHYLAFNMVNLNKNE</sequence>
<evidence type="ECO:0000313" key="2">
    <source>
        <dbReference type="Proteomes" id="UP000006681"/>
    </source>
</evidence>
<dbReference type="KEGG" id="vdi:Vdis_1373"/>
<reference evidence="2" key="2">
    <citation type="journal article" date="2010" name="Stand. Genomic Sci.">
        <title>Complete genome sequence of Vulcanisaeta distributa type strain (IC-017T).</title>
        <authorList>
            <person name="Mavromatis K."/>
            <person name="Sikorski J."/>
            <person name="Pabst E."/>
            <person name="Teshima H."/>
            <person name="Lapidus A."/>
            <person name="Lucas S."/>
            <person name="Nolan M."/>
            <person name="Glavina Del Rio T."/>
            <person name="Cheng J."/>
            <person name="Bruce D."/>
            <person name="Goodwin L."/>
            <person name="Pitluck S."/>
            <person name="Liolios K."/>
            <person name="Ivanova N."/>
            <person name="Mikhailova N."/>
            <person name="Pati A."/>
            <person name="Chen A."/>
            <person name="Palaniappan K."/>
            <person name="Land M."/>
            <person name="Hauser L."/>
            <person name="Chang Y."/>
            <person name="Jeffries C."/>
            <person name="Rohde M."/>
            <person name="Spring S."/>
            <person name="Goker M."/>
            <person name="Wirth R."/>
            <person name="Woyke T."/>
            <person name="Bristow J."/>
            <person name="Eisen J."/>
            <person name="Markowitz V."/>
            <person name="Hugenholtz P."/>
            <person name="Klenk H."/>
            <person name="Kyrpides N."/>
        </authorList>
    </citation>
    <scope>NUCLEOTIDE SEQUENCE [LARGE SCALE GENOMIC DNA]</scope>
    <source>
        <strain evidence="2">DSM 14429 / JCM 11212 / NBRC 100878 / IC-017</strain>
    </source>
</reference>
<dbReference type="InterPro" id="IPR012440">
    <property type="entry name" value="DUF1641"/>
</dbReference>